<dbReference type="Proteomes" id="UP001597063">
    <property type="component" value="Unassembled WGS sequence"/>
</dbReference>
<gene>
    <name evidence="1" type="ORF">ACFQZM_35880</name>
</gene>
<dbReference type="RefSeq" id="WP_207399894.1">
    <property type="nucleotide sequence ID" value="NZ_CAACUY010000065.1"/>
</dbReference>
<keyword evidence="2" id="KW-1185">Reference proteome</keyword>
<dbReference type="SUPFAM" id="SSF47336">
    <property type="entry name" value="ACP-like"/>
    <property type="match status" value="1"/>
</dbReference>
<accession>A0ABW2XTT0</accession>
<dbReference type="Gene3D" id="1.10.1200.10">
    <property type="entry name" value="ACP-like"/>
    <property type="match status" value="1"/>
</dbReference>
<dbReference type="InterPro" id="IPR036736">
    <property type="entry name" value="ACP-like_sf"/>
</dbReference>
<evidence type="ECO:0000313" key="2">
    <source>
        <dbReference type="Proteomes" id="UP001597063"/>
    </source>
</evidence>
<comment type="caution">
    <text evidence="1">The sequence shown here is derived from an EMBL/GenBank/DDBJ whole genome shotgun (WGS) entry which is preliminary data.</text>
</comment>
<evidence type="ECO:0008006" key="3">
    <source>
        <dbReference type="Google" id="ProtNLM"/>
    </source>
</evidence>
<sequence length="91" mass="10561">MPASDPVAAPDGAEPVPDGLEFVLRHLRSRKPEYGDLDPDFDLIENRVLDSLGFVEFLYLLEEHTGQEISIDAVSREDFRTIRRIRERFFR</sequence>
<evidence type="ECO:0000313" key="1">
    <source>
        <dbReference type="EMBL" id="MFD0689916.1"/>
    </source>
</evidence>
<reference evidence="2" key="1">
    <citation type="journal article" date="2019" name="Int. J. Syst. Evol. Microbiol.">
        <title>The Global Catalogue of Microorganisms (GCM) 10K type strain sequencing project: providing services to taxonomists for standard genome sequencing and annotation.</title>
        <authorList>
            <consortium name="The Broad Institute Genomics Platform"/>
            <consortium name="The Broad Institute Genome Sequencing Center for Infectious Disease"/>
            <person name="Wu L."/>
            <person name="Ma J."/>
        </authorList>
    </citation>
    <scope>NUCLEOTIDE SEQUENCE [LARGE SCALE GENOMIC DNA]</scope>
    <source>
        <strain evidence="2">JCM 9371</strain>
    </source>
</reference>
<dbReference type="EMBL" id="JBHTGP010000018">
    <property type="protein sequence ID" value="MFD0689916.1"/>
    <property type="molecule type" value="Genomic_DNA"/>
</dbReference>
<name>A0ABW2XTT0_9ACTN</name>
<organism evidence="1 2">
    <name type="scientific">Actinomadura fibrosa</name>
    <dbReference type="NCBI Taxonomy" id="111802"/>
    <lineage>
        <taxon>Bacteria</taxon>
        <taxon>Bacillati</taxon>
        <taxon>Actinomycetota</taxon>
        <taxon>Actinomycetes</taxon>
        <taxon>Streptosporangiales</taxon>
        <taxon>Thermomonosporaceae</taxon>
        <taxon>Actinomadura</taxon>
    </lineage>
</organism>
<protein>
    <recommendedName>
        <fullName evidence="3">Acyl carrier protein</fullName>
    </recommendedName>
</protein>
<proteinExistence type="predicted"/>